<dbReference type="Proteomes" id="UP000807115">
    <property type="component" value="Chromosome 4"/>
</dbReference>
<evidence type="ECO:0000313" key="1">
    <source>
        <dbReference type="EMBL" id="KAG0533936.1"/>
    </source>
</evidence>
<dbReference type="AlphaFoldDB" id="A0A921ULG5"/>
<organism evidence="1 2">
    <name type="scientific">Sorghum bicolor</name>
    <name type="common">Sorghum</name>
    <name type="synonym">Sorghum vulgare</name>
    <dbReference type="NCBI Taxonomy" id="4558"/>
    <lineage>
        <taxon>Eukaryota</taxon>
        <taxon>Viridiplantae</taxon>
        <taxon>Streptophyta</taxon>
        <taxon>Embryophyta</taxon>
        <taxon>Tracheophyta</taxon>
        <taxon>Spermatophyta</taxon>
        <taxon>Magnoliopsida</taxon>
        <taxon>Liliopsida</taxon>
        <taxon>Poales</taxon>
        <taxon>Poaceae</taxon>
        <taxon>PACMAD clade</taxon>
        <taxon>Panicoideae</taxon>
        <taxon>Andropogonodae</taxon>
        <taxon>Andropogoneae</taxon>
        <taxon>Sorghinae</taxon>
        <taxon>Sorghum</taxon>
    </lineage>
</organism>
<evidence type="ECO:0000313" key="2">
    <source>
        <dbReference type="Proteomes" id="UP000807115"/>
    </source>
</evidence>
<dbReference type="EMBL" id="CM027683">
    <property type="protein sequence ID" value="KAG0533936.1"/>
    <property type="molecule type" value="Genomic_DNA"/>
</dbReference>
<gene>
    <name evidence="1" type="ORF">BDA96_04G235200</name>
</gene>
<comment type="caution">
    <text evidence="1">The sequence shown here is derived from an EMBL/GenBank/DDBJ whole genome shotgun (WGS) entry which is preliminary data.</text>
</comment>
<reference evidence="1" key="2">
    <citation type="submission" date="2020-10" db="EMBL/GenBank/DDBJ databases">
        <authorList>
            <person name="Cooper E.A."/>
            <person name="Brenton Z.W."/>
            <person name="Flinn B.S."/>
            <person name="Jenkins J."/>
            <person name="Shu S."/>
            <person name="Flowers D."/>
            <person name="Luo F."/>
            <person name="Wang Y."/>
            <person name="Xia P."/>
            <person name="Barry K."/>
            <person name="Daum C."/>
            <person name="Lipzen A."/>
            <person name="Yoshinaga Y."/>
            <person name="Schmutz J."/>
            <person name="Saski C."/>
            <person name="Vermerris W."/>
            <person name="Kresovich S."/>
        </authorList>
    </citation>
    <scope>NUCLEOTIDE SEQUENCE</scope>
</reference>
<protein>
    <submittedName>
        <fullName evidence="1">Uncharacterized protein</fullName>
    </submittedName>
</protein>
<sequence>MLALLLQPPDSNLAPQVTRGRSENLLWRSMPHLSWLYFSRCRGSMHEFMLSAVPDATTAEFAVIISFVSPRNLR</sequence>
<proteinExistence type="predicted"/>
<reference evidence="1" key="1">
    <citation type="journal article" date="2019" name="BMC Genomics">
        <title>A new reference genome for Sorghum bicolor reveals high levels of sequence similarity between sweet and grain genotypes: implications for the genetics of sugar metabolism.</title>
        <authorList>
            <person name="Cooper E.A."/>
            <person name="Brenton Z.W."/>
            <person name="Flinn B.S."/>
            <person name="Jenkins J."/>
            <person name="Shu S."/>
            <person name="Flowers D."/>
            <person name="Luo F."/>
            <person name="Wang Y."/>
            <person name="Xia P."/>
            <person name="Barry K."/>
            <person name="Daum C."/>
            <person name="Lipzen A."/>
            <person name="Yoshinaga Y."/>
            <person name="Schmutz J."/>
            <person name="Saski C."/>
            <person name="Vermerris W."/>
            <person name="Kresovich S."/>
        </authorList>
    </citation>
    <scope>NUCLEOTIDE SEQUENCE</scope>
</reference>
<accession>A0A921ULG5</accession>
<name>A0A921ULG5_SORBI</name>